<evidence type="ECO:0000313" key="3">
    <source>
        <dbReference type="Proteomes" id="UP000703269"/>
    </source>
</evidence>
<sequence length="551" mass="61512">MSFPAPERGRGAVRGRGKRGRGATPVRGSSTSTDDERASSIARSARSPSVEPTLVRPTSPSRDVSPPPQYTNYWTTDSESETDSETEEDEQVSEGSTCDQGQGSRSAGPSVHEEPPALERPLTREQQEIEDIIFELNREPSPEPEKRLGFGLPEIVSFREFLTGPEIEELEEHLRGDQEVEIHTQDKENTTALPDRQEQRNPSDQWSRPWTEPGNGPYVWQQEDVVDLSYIFAGNPGYERWRKQPQAKRKMSPEPEAPASEPHLEVSDDDEIEEVEAGVVEAESEAEEEVEEESEAEDERDVESEDEISPPPTPFRPYNGPRGRRRRRDDSDSDSDYEETPRKKRVVAPKPERAGRKPHQPQAEAPPKARGRGRQPRANPEIPVPVKVIDNPVAECPAAECTATWPSTSCDYNVVTEHFRTAHGLARYCARFAGGGKVPCPLDHAAEERPPRRAADTKAGRRKGRAAAEGAPKARKAPVFRHVGAQTYKSIGRHISGCHMTYAKYYCPAANCDNASTRRDATQRHMKTCDHVANEWPHLLHLIIGGVSENR</sequence>
<feature type="compositionally biased region" description="Polar residues" evidence="1">
    <location>
        <begin position="93"/>
        <end position="107"/>
    </location>
</feature>
<evidence type="ECO:0000313" key="2">
    <source>
        <dbReference type="EMBL" id="GJE92363.1"/>
    </source>
</evidence>
<feature type="compositionally biased region" description="Basic and acidic residues" evidence="1">
    <location>
        <begin position="111"/>
        <end position="127"/>
    </location>
</feature>
<proteinExistence type="predicted"/>
<evidence type="ECO:0000256" key="1">
    <source>
        <dbReference type="SAM" id="MobiDB-lite"/>
    </source>
</evidence>
<feature type="compositionally biased region" description="Basic and acidic residues" evidence="1">
    <location>
        <begin position="444"/>
        <end position="459"/>
    </location>
</feature>
<protein>
    <submittedName>
        <fullName evidence="2">Uncharacterized protein</fullName>
    </submittedName>
</protein>
<feature type="region of interest" description="Disordered" evidence="1">
    <location>
        <begin position="443"/>
        <end position="476"/>
    </location>
</feature>
<feature type="compositionally biased region" description="Low complexity" evidence="1">
    <location>
        <begin position="39"/>
        <end position="49"/>
    </location>
</feature>
<feature type="compositionally biased region" description="Basic and acidic residues" evidence="1">
    <location>
        <begin position="175"/>
        <end position="201"/>
    </location>
</feature>
<dbReference type="AlphaFoldDB" id="A0A9P3GCH7"/>
<feature type="compositionally biased region" description="Basic residues" evidence="1">
    <location>
        <begin position="11"/>
        <end position="21"/>
    </location>
</feature>
<feature type="compositionally biased region" description="Acidic residues" evidence="1">
    <location>
        <begin position="78"/>
        <end position="92"/>
    </location>
</feature>
<feature type="region of interest" description="Disordered" evidence="1">
    <location>
        <begin position="1"/>
        <end position="130"/>
    </location>
</feature>
<feature type="region of interest" description="Disordered" evidence="1">
    <location>
        <begin position="175"/>
        <end position="218"/>
    </location>
</feature>
<organism evidence="2 3">
    <name type="scientific">Phanerochaete sordida</name>
    <dbReference type="NCBI Taxonomy" id="48140"/>
    <lineage>
        <taxon>Eukaryota</taxon>
        <taxon>Fungi</taxon>
        <taxon>Dikarya</taxon>
        <taxon>Basidiomycota</taxon>
        <taxon>Agaricomycotina</taxon>
        <taxon>Agaricomycetes</taxon>
        <taxon>Polyporales</taxon>
        <taxon>Phanerochaetaceae</taxon>
        <taxon>Phanerochaete</taxon>
    </lineage>
</organism>
<name>A0A9P3GCH7_9APHY</name>
<comment type="caution">
    <text evidence="2">The sequence shown here is derived from an EMBL/GenBank/DDBJ whole genome shotgun (WGS) entry which is preliminary data.</text>
</comment>
<dbReference type="Proteomes" id="UP000703269">
    <property type="component" value="Unassembled WGS sequence"/>
</dbReference>
<feature type="compositionally biased region" description="Acidic residues" evidence="1">
    <location>
        <begin position="267"/>
        <end position="308"/>
    </location>
</feature>
<reference evidence="2 3" key="1">
    <citation type="submission" date="2021-08" db="EMBL/GenBank/DDBJ databases">
        <title>Draft Genome Sequence of Phanerochaete sordida strain YK-624.</title>
        <authorList>
            <person name="Mori T."/>
            <person name="Dohra H."/>
            <person name="Suzuki T."/>
            <person name="Kawagishi H."/>
            <person name="Hirai H."/>
        </authorList>
    </citation>
    <scope>NUCLEOTIDE SEQUENCE [LARGE SCALE GENOMIC DNA]</scope>
    <source>
        <strain evidence="2 3">YK-624</strain>
    </source>
</reference>
<gene>
    <name evidence="2" type="ORF">PsYK624_085170</name>
</gene>
<feature type="region of interest" description="Disordered" evidence="1">
    <location>
        <begin position="237"/>
        <end position="383"/>
    </location>
</feature>
<accession>A0A9P3GCH7</accession>
<dbReference type="EMBL" id="BPQB01000026">
    <property type="protein sequence ID" value="GJE92363.1"/>
    <property type="molecule type" value="Genomic_DNA"/>
</dbReference>
<keyword evidence="3" id="KW-1185">Reference proteome</keyword>